<dbReference type="SUPFAM" id="SSF103473">
    <property type="entry name" value="MFS general substrate transporter"/>
    <property type="match status" value="1"/>
</dbReference>
<evidence type="ECO:0000256" key="4">
    <source>
        <dbReference type="ARBA" id="ARBA00022475"/>
    </source>
</evidence>
<dbReference type="InterPro" id="IPR005828">
    <property type="entry name" value="MFS_sugar_transport-like"/>
</dbReference>
<evidence type="ECO:0000256" key="10">
    <source>
        <dbReference type="ARBA" id="ARBA00050593"/>
    </source>
</evidence>
<evidence type="ECO:0000256" key="13">
    <source>
        <dbReference type="RuleBase" id="RU003346"/>
    </source>
</evidence>
<dbReference type="Pfam" id="PF00083">
    <property type="entry name" value="Sugar_tr"/>
    <property type="match status" value="1"/>
</dbReference>
<keyword evidence="8 14" id="KW-1133">Transmembrane helix</keyword>
<feature type="transmembrane region" description="Helical" evidence="14">
    <location>
        <begin position="123"/>
        <end position="142"/>
    </location>
</feature>
<evidence type="ECO:0000256" key="5">
    <source>
        <dbReference type="ARBA" id="ARBA00022597"/>
    </source>
</evidence>
<feature type="transmembrane region" description="Helical" evidence="14">
    <location>
        <begin position="189"/>
        <end position="211"/>
    </location>
</feature>
<dbReference type="PROSITE" id="PS00217">
    <property type="entry name" value="SUGAR_TRANSPORT_2"/>
    <property type="match status" value="1"/>
</dbReference>
<evidence type="ECO:0000256" key="8">
    <source>
        <dbReference type="ARBA" id="ARBA00022989"/>
    </source>
</evidence>
<name>A0A3N5E5F9_9ENTR</name>
<dbReference type="InterPro" id="IPR050814">
    <property type="entry name" value="Myo-inositol_Transporter"/>
</dbReference>
<feature type="transmembrane region" description="Helical" evidence="14">
    <location>
        <begin position="269"/>
        <end position="295"/>
    </location>
</feature>
<feature type="transmembrane region" description="Helical" evidence="14">
    <location>
        <begin position="315"/>
        <end position="332"/>
    </location>
</feature>
<keyword evidence="3 13" id="KW-0813">Transport</keyword>
<dbReference type="InterPro" id="IPR036259">
    <property type="entry name" value="MFS_trans_sf"/>
</dbReference>
<dbReference type="RefSeq" id="WP_124022641.1">
    <property type="nucleotide sequence ID" value="NZ_RPOH01000009.1"/>
</dbReference>
<evidence type="ECO:0000256" key="1">
    <source>
        <dbReference type="ARBA" id="ARBA00004651"/>
    </source>
</evidence>
<dbReference type="InterPro" id="IPR047984">
    <property type="entry name" value="XylE-like"/>
</dbReference>
<feature type="transmembrane region" description="Helical" evidence="14">
    <location>
        <begin position="402"/>
        <end position="424"/>
    </location>
</feature>
<feature type="transmembrane region" description="Helical" evidence="14">
    <location>
        <begin position="436"/>
        <end position="454"/>
    </location>
</feature>
<evidence type="ECO:0000256" key="11">
    <source>
        <dbReference type="ARBA" id="ARBA00070440"/>
    </source>
</evidence>
<dbReference type="PANTHER" id="PTHR48020">
    <property type="entry name" value="PROTON MYO-INOSITOL COTRANSPORTER"/>
    <property type="match status" value="1"/>
</dbReference>
<gene>
    <name evidence="16" type="ORF">EHN07_02515</name>
</gene>
<keyword evidence="9 14" id="KW-0472">Membrane</keyword>
<keyword evidence="5" id="KW-0762">Sugar transport</keyword>
<dbReference type="GO" id="GO:0005886">
    <property type="term" value="C:plasma membrane"/>
    <property type="evidence" value="ECO:0007669"/>
    <property type="project" value="UniProtKB-SubCell"/>
</dbReference>
<proteinExistence type="inferred from homology"/>
<keyword evidence="17" id="KW-1185">Reference proteome</keyword>
<evidence type="ECO:0000256" key="6">
    <source>
        <dbReference type="ARBA" id="ARBA00022692"/>
    </source>
</evidence>
<dbReference type="PRINTS" id="PR00171">
    <property type="entry name" value="SUGRTRNSPORT"/>
</dbReference>
<dbReference type="InterPro" id="IPR003663">
    <property type="entry name" value="Sugar/inositol_transpt"/>
</dbReference>
<comment type="catalytic activity">
    <reaction evidence="10">
        <text>D-xylose(in) + H(+)(in) = D-xylose(out) + H(+)(out)</text>
        <dbReference type="Rhea" id="RHEA:28959"/>
        <dbReference type="ChEBI" id="CHEBI:15378"/>
        <dbReference type="ChEBI" id="CHEBI:53455"/>
    </reaction>
    <physiologicalReaction direction="right-to-left" evidence="10">
        <dbReference type="Rhea" id="RHEA:28961"/>
    </physiologicalReaction>
</comment>
<feature type="transmembrane region" description="Helical" evidence="14">
    <location>
        <begin position="154"/>
        <end position="177"/>
    </location>
</feature>
<dbReference type="CDD" id="cd17359">
    <property type="entry name" value="MFS_XylE_like"/>
    <property type="match status" value="1"/>
</dbReference>
<feature type="transmembrane region" description="Helical" evidence="14">
    <location>
        <begin position="97"/>
        <end position="117"/>
    </location>
</feature>
<dbReference type="PANTHER" id="PTHR48020:SF12">
    <property type="entry name" value="PROTON MYO-INOSITOL COTRANSPORTER"/>
    <property type="match status" value="1"/>
</dbReference>
<feature type="transmembrane region" description="Helical" evidence="14">
    <location>
        <begin position="339"/>
        <end position="359"/>
    </location>
</feature>
<dbReference type="InterPro" id="IPR005829">
    <property type="entry name" value="Sugar_transporter_CS"/>
</dbReference>
<dbReference type="OrthoDB" id="5368493at2"/>
<evidence type="ECO:0000259" key="15">
    <source>
        <dbReference type="PROSITE" id="PS50850"/>
    </source>
</evidence>
<dbReference type="EMBL" id="RPOH01000009">
    <property type="protein sequence ID" value="RPH30349.1"/>
    <property type="molecule type" value="Genomic_DNA"/>
</dbReference>
<keyword evidence="4" id="KW-1003">Cell membrane</keyword>
<keyword evidence="6 14" id="KW-0812">Transmembrane</keyword>
<protein>
    <recommendedName>
        <fullName evidence="11">D-xylose-proton symporter</fullName>
    </recommendedName>
    <alternativeName>
        <fullName evidence="12">D-xylose transporter</fullName>
    </alternativeName>
</protein>
<evidence type="ECO:0000313" key="17">
    <source>
        <dbReference type="Proteomes" id="UP000268615"/>
    </source>
</evidence>
<dbReference type="FunFam" id="1.20.1250.20:FF:000122">
    <property type="entry name" value="D-xylose transporter XylE"/>
    <property type="match status" value="1"/>
</dbReference>
<feature type="transmembrane region" description="Helical" evidence="14">
    <location>
        <begin position="365"/>
        <end position="390"/>
    </location>
</feature>
<evidence type="ECO:0000256" key="9">
    <source>
        <dbReference type="ARBA" id="ARBA00023136"/>
    </source>
</evidence>
<dbReference type="Proteomes" id="UP000268615">
    <property type="component" value="Unassembled WGS sequence"/>
</dbReference>
<evidence type="ECO:0000256" key="2">
    <source>
        <dbReference type="ARBA" id="ARBA00010992"/>
    </source>
</evidence>
<comment type="subcellular location">
    <subcellularLocation>
        <location evidence="1">Cell membrane</location>
        <topology evidence="1">Multi-pass membrane protein</topology>
    </subcellularLocation>
</comment>
<feature type="transmembrane region" description="Helical" evidence="14">
    <location>
        <begin position="68"/>
        <end position="85"/>
    </location>
</feature>
<comment type="caution">
    <text evidence="16">The sequence shown here is derived from an EMBL/GenBank/DDBJ whole genome shotgun (WGS) entry which is preliminary data.</text>
</comment>
<evidence type="ECO:0000256" key="12">
    <source>
        <dbReference type="ARBA" id="ARBA00076792"/>
    </source>
</evidence>
<evidence type="ECO:0000313" key="16">
    <source>
        <dbReference type="EMBL" id="RPH30349.1"/>
    </source>
</evidence>
<dbReference type="Gene3D" id="1.20.1250.20">
    <property type="entry name" value="MFS general substrate transporter like domains"/>
    <property type="match status" value="2"/>
</dbReference>
<comment type="similarity">
    <text evidence="2 13">Belongs to the major facilitator superfamily. Sugar transporter (TC 2.A.1.1) family.</text>
</comment>
<keyword evidence="7" id="KW-0769">Symport</keyword>
<feature type="transmembrane region" description="Helical" evidence="14">
    <location>
        <begin position="26"/>
        <end position="48"/>
    </location>
</feature>
<reference evidence="16 17" key="1">
    <citation type="submission" date="2018-11" db="EMBL/GenBank/DDBJ databases">
        <title>Draft genome sequence of Buttiauxella warmboldiae CCUG 35512.</title>
        <authorList>
            <person name="Salva-Serra F."/>
            <person name="Marathe N."/>
            <person name="Moore E."/>
            <person name="Svensson L."/>
            <person name="Engstrom-Jakobsson H."/>
        </authorList>
    </citation>
    <scope>NUCLEOTIDE SEQUENCE [LARGE SCALE GENOMIC DNA]</scope>
    <source>
        <strain evidence="16 17">CCUG 35512</strain>
    </source>
</reference>
<feature type="domain" description="Major facilitator superfamily (MFS) profile" evidence="15">
    <location>
        <begin position="30"/>
        <end position="462"/>
    </location>
</feature>
<evidence type="ECO:0000256" key="7">
    <source>
        <dbReference type="ARBA" id="ARBA00022847"/>
    </source>
</evidence>
<dbReference type="AlphaFoldDB" id="A0A3N5E5F9"/>
<sequence length="480" mass="52523">MAVSVPHCSPEEGTYDPRKVHHDIWYVLRICFVAALGGFLFGFDTAVISGSIDALNTLFALTPAQTGWAVSNVVIGCVIGALLAGKIAGSLGRKKALCIAAILFIVSIVGVALSYSFSAFVSYRMIGGVAVGLASVVSPMYMSEVAPKDMRGRAVGMQQFAIVLGQSVVFFTNYLIARGMPQEWIVNTGWRWMFCVGIIPCIAFLITVFLIPESPRWNVMKGFDNRAFKTFERISDASHASHLVNDIKRTLAVEQQTGGKKINFRSPDLFFILMVGCTIAVFNQLTGINAIMYYAPEILKNVMGSMESALLQTSLLGAVFVAGNALGLWLIDKTGRVKLMYTSSSGCALGLLIASFSLYTETHGYLAVAGMMLFLVAFSVGWGVASWALVAEIFPNRMRSAGMGIAIGCQWIAAFIVAQLFPMISENVWLKETFHGAFPLWIFVGFMLLALWLIHRFIPETKGVSLERIEQVVLSRRRTH</sequence>
<evidence type="ECO:0000256" key="3">
    <source>
        <dbReference type="ARBA" id="ARBA00022448"/>
    </source>
</evidence>
<dbReference type="InterPro" id="IPR020846">
    <property type="entry name" value="MFS_dom"/>
</dbReference>
<dbReference type="GO" id="GO:0015293">
    <property type="term" value="F:symporter activity"/>
    <property type="evidence" value="ECO:0007669"/>
    <property type="project" value="UniProtKB-KW"/>
</dbReference>
<evidence type="ECO:0000256" key="14">
    <source>
        <dbReference type="SAM" id="Phobius"/>
    </source>
</evidence>
<dbReference type="NCBIfam" id="TIGR00879">
    <property type="entry name" value="SP"/>
    <property type="match status" value="1"/>
</dbReference>
<accession>A0A3N5E5F9</accession>
<organism evidence="16 17">
    <name type="scientific">Buttiauxella warmboldiae</name>
    <dbReference type="NCBI Taxonomy" id="82993"/>
    <lineage>
        <taxon>Bacteria</taxon>
        <taxon>Pseudomonadati</taxon>
        <taxon>Pseudomonadota</taxon>
        <taxon>Gammaproteobacteria</taxon>
        <taxon>Enterobacterales</taxon>
        <taxon>Enterobacteriaceae</taxon>
        <taxon>Buttiauxella</taxon>
    </lineage>
</organism>
<dbReference type="PROSITE" id="PS50850">
    <property type="entry name" value="MFS"/>
    <property type="match status" value="1"/>
</dbReference>